<dbReference type="SUPFAM" id="SSF103473">
    <property type="entry name" value="MFS general substrate transporter"/>
    <property type="match status" value="1"/>
</dbReference>
<dbReference type="GO" id="GO:0005886">
    <property type="term" value="C:plasma membrane"/>
    <property type="evidence" value="ECO:0007669"/>
    <property type="project" value="UniProtKB-SubCell"/>
</dbReference>
<evidence type="ECO:0000259" key="8">
    <source>
        <dbReference type="PROSITE" id="PS50850"/>
    </source>
</evidence>
<comment type="subcellular location">
    <subcellularLocation>
        <location evidence="1">Cell membrane</location>
        <topology evidence="1">Multi-pass membrane protein</topology>
    </subcellularLocation>
</comment>
<keyword evidence="10" id="KW-1185">Reference proteome</keyword>
<gene>
    <name evidence="9" type="ORF">FD20_GL001464</name>
</gene>
<name>A0A0R1Q487_9LACO</name>
<dbReference type="GO" id="GO:0022857">
    <property type="term" value="F:transmembrane transporter activity"/>
    <property type="evidence" value="ECO:0007669"/>
    <property type="project" value="InterPro"/>
</dbReference>
<feature type="transmembrane region" description="Helical" evidence="7">
    <location>
        <begin position="135"/>
        <end position="158"/>
    </location>
</feature>
<sequence>MEKWKKNVIVLWIGTFLAGVGFSEIMPFLTIYVKSMNDMSEKKALFLSGIVYSASYVVVILVSPFWGKIADRYGRRAMLLRCSLGMTITITLMGFATNVWQLILLRCLQGLSDGYTPNAQALIILQAPKKKLGKIMNLLTTGYVSGNLIGPIVGGVFADFFSIRCTFFITGFLLFVVFLLSLFFVTENNEKIQKKDKENTVSFWKYVPNIKYLLIMLLLTTVIQAGNASIVPILTFFIRQIIGSTSHLLILSGLAAALPGVSNILFAVSIGKAADKWGVIRILFMGIFLTIAVNLLQSITASLIFLFLLRFMLGIADASTLPEIQLSITQNIERRFIGRGLSYNQSANALGSMLGTLIGTSVSAVCKIKSVFLLNALLIALSAMLLIMQISKKSRKTFS</sequence>
<dbReference type="STRING" id="1423812.FD20_GL001464"/>
<dbReference type="Gene3D" id="1.20.1720.10">
    <property type="entry name" value="Multidrug resistance protein D"/>
    <property type="match status" value="1"/>
</dbReference>
<feature type="transmembrane region" description="Helical" evidence="7">
    <location>
        <begin position="78"/>
        <end position="103"/>
    </location>
</feature>
<keyword evidence="2" id="KW-0813">Transport</keyword>
<dbReference type="PRINTS" id="PR01035">
    <property type="entry name" value="TCRTETA"/>
</dbReference>
<feature type="transmembrane region" description="Helical" evidence="7">
    <location>
        <begin position="282"/>
        <end position="309"/>
    </location>
</feature>
<feature type="domain" description="Major facilitator superfamily (MFS) profile" evidence="8">
    <location>
        <begin position="7"/>
        <end position="394"/>
    </location>
</feature>
<protein>
    <submittedName>
        <fullName evidence="9">Major facilitator superfamily permease</fullName>
    </submittedName>
</protein>
<dbReference type="PANTHER" id="PTHR43414:SF6">
    <property type="entry name" value="MULTIDRUG RESISTANCE PROTEIN MDTG"/>
    <property type="match status" value="1"/>
</dbReference>
<evidence type="ECO:0000256" key="2">
    <source>
        <dbReference type="ARBA" id="ARBA00022448"/>
    </source>
</evidence>
<evidence type="ECO:0000256" key="1">
    <source>
        <dbReference type="ARBA" id="ARBA00004651"/>
    </source>
</evidence>
<dbReference type="InterPro" id="IPR011701">
    <property type="entry name" value="MFS"/>
</dbReference>
<dbReference type="Pfam" id="PF07690">
    <property type="entry name" value="MFS_1"/>
    <property type="match status" value="1"/>
</dbReference>
<evidence type="ECO:0000256" key="7">
    <source>
        <dbReference type="SAM" id="Phobius"/>
    </source>
</evidence>
<evidence type="ECO:0000313" key="9">
    <source>
        <dbReference type="EMBL" id="KRL36035.1"/>
    </source>
</evidence>
<dbReference type="PANTHER" id="PTHR43414">
    <property type="entry name" value="MULTIDRUG RESISTANCE PROTEIN MDTG"/>
    <property type="match status" value="1"/>
</dbReference>
<dbReference type="Proteomes" id="UP000051155">
    <property type="component" value="Unassembled WGS sequence"/>
</dbReference>
<feature type="transmembrane region" description="Helical" evidence="7">
    <location>
        <begin position="248"/>
        <end position="270"/>
    </location>
</feature>
<feature type="transmembrane region" description="Helical" evidence="7">
    <location>
        <begin position="45"/>
        <end position="66"/>
    </location>
</feature>
<dbReference type="InterPro" id="IPR001958">
    <property type="entry name" value="Tet-R_TetA/multi-R_MdtG-like"/>
</dbReference>
<evidence type="ECO:0000313" key="10">
    <source>
        <dbReference type="Proteomes" id="UP000051155"/>
    </source>
</evidence>
<evidence type="ECO:0000256" key="6">
    <source>
        <dbReference type="ARBA" id="ARBA00023136"/>
    </source>
</evidence>
<dbReference type="PROSITE" id="PS50850">
    <property type="entry name" value="MFS"/>
    <property type="match status" value="1"/>
</dbReference>
<evidence type="ECO:0000256" key="5">
    <source>
        <dbReference type="ARBA" id="ARBA00022989"/>
    </source>
</evidence>
<feature type="transmembrane region" description="Helical" evidence="7">
    <location>
        <begin position="212"/>
        <end position="236"/>
    </location>
</feature>
<dbReference type="InterPro" id="IPR036259">
    <property type="entry name" value="MFS_trans_sf"/>
</dbReference>
<feature type="transmembrane region" description="Helical" evidence="7">
    <location>
        <begin position="9"/>
        <end position="33"/>
    </location>
</feature>
<reference evidence="9 10" key="1">
    <citation type="journal article" date="2015" name="Genome Announc.">
        <title>Expanding the biotechnology potential of lactobacilli through comparative genomics of 213 strains and associated genera.</title>
        <authorList>
            <person name="Sun Z."/>
            <person name="Harris H.M."/>
            <person name="McCann A."/>
            <person name="Guo C."/>
            <person name="Argimon S."/>
            <person name="Zhang W."/>
            <person name="Yang X."/>
            <person name="Jeffery I.B."/>
            <person name="Cooney J.C."/>
            <person name="Kagawa T.F."/>
            <person name="Liu W."/>
            <person name="Song Y."/>
            <person name="Salvetti E."/>
            <person name="Wrobel A."/>
            <person name="Rasinkangas P."/>
            <person name="Parkhill J."/>
            <person name="Rea M.C."/>
            <person name="O'Sullivan O."/>
            <person name="Ritari J."/>
            <person name="Douillard F.P."/>
            <person name="Paul Ross R."/>
            <person name="Yang R."/>
            <person name="Briner A.E."/>
            <person name="Felis G.E."/>
            <person name="de Vos W.M."/>
            <person name="Barrangou R."/>
            <person name="Klaenhammer T.R."/>
            <person name="Caufield P.W."/>
            <person name="Cui Y."/>
            <person name="Zhang H."/>
            <person name="O'Toole P.W."/>
        </authorList>
    </citation>
    <scope>NUCLEOTIDE SEQUENCE [LARGE SCALE GENOMIC DNA]</scope>
    <source>
        <strain evidence="9 10">DSM 19971</strain>
    </source>
</reference>
<feature type="transmembrane region" description="Helical" evidence="7">
    <location>
        <begin position="371"/>
        <end position="390"/>
    </location>
</feature>
<keyword evidence="5 7" id="KW-1133">Transmembrane helix</keyword>
<dbReference type="EMBL" id="AZEG01000030">
    <property type="protein sequence ID" value="KRL36035.1"/>
    <property type="molecule type" value="Genomic_DNA"/>
</dbReference>
<evidence type="ECO:0000256" key="3">
    <source>
        <dbReference type="ARBA" id="ARBA00022475"/>
    </source>
</evidence>
<dbReference type="Gene3D" id="1.20.1250.20">
    <property type="entry name" value="MFS general substrate transporter like domains"/>
    <property type="match status" value="1"/>
</dbReference>
<keyword evidence="4 7" id="KW-0812">Transmembrane</keyword>
<keyword evidence="6 7" id="KW-0472">Membrane</keyword>
<evidence type="ECO:0000256" key="4">
    <source>
        <dbReference type="ARBA" id="ARBA00022692"/>
    </source>
</evidence>
<organism evidence="9 10">
    <name type="scientific">Liquorilactobacillus uvarum DSM 19971</name>
    <dbReference type="NCBI Taxonomy" id="1423812"/>
    <lineage>
        <taxon>Bacteria</taxon>
        <taxon>Bacillati</taxon>
        <taxon>Bacillota</taxon>
        <taxon>Bacilli</taxon>
        <taxon>Lactobacillales</taxon>
        <taxon>Lactobacillaceae</taxon>
        <taxon>Liquorilactobacillus</taxon>
    </lineage>
</organism>
<keyword evidence="3" id="KW-1003">Cell membrane</keyword>
<accession>A0A0R1Q487</accession>
<proteinExistence type="predicted"/>
<dbReference type="PATRIC" id="fig|1423812.3.peg.1554"/>
<feature type="transmembrane region" description="Helical" evidence="7">
    <location>
        <begin position="165"/>
        <end position="185"/>
    </location>
</feature>
<comment type="caution">
    <text evidence="9">The sequence shown here is derived from an EMBL/GenBank/DDBJ whole genome shotgun (WGS) entry which is preliminary data.</text>
</comment>
<dbReference type="OrthoDB" id="9793283at2"/>
<dbReference type="AlphaFoldDB" id="A0A0R1Q487"/>
<dbReference type="RefSeq" id="WP_057738401.1">
    <property type="nucleotide sequence ID" value="NZ_AZEG01000030.1"/>
</dbReference>
<dbReference type="InterPro" id="IPR020846">
    <property type="entry name" value="MFS_dom"/>
</dbReference>